<gene>
    <name evidence="4" type="ORF">JKP88DRAFT_245254</name>
</gene>
<feature type="region of interest" description="Disordered" evidence="3">
    <location>
        <begin position="848"/>
        <end position="868"/>
    </location>
</feature>
<protein>
    <submittedName>
        <fullName evidence="4">Uncharacterized protein</fullName>
    </submittedName>
</protein>
<dbReference type="GO" id="GO:0008168">
    <property type="term" value="F:methyltransferase activity"/>
    <property type="evidence" value="ECO:0007669"/>
    <property type="project" value="UniProtKB-KW"/>
</dbReference>
<dbReference type="Proteomes" id="UP000664859">
    <property type="component" value="Unassembled WGS sequence"/>
</dbReference>
<evidence type="ECO:0000313" key="4">
    <source>
        <dbReference type="EMBL" id="KAG5183388.1"/>
    </source>
</evidence>
<evidence type="ECO:0000256" key="2">
    <source>
        <dbReference type="ARBA" id="ARBA00022679"/>
    </source>
</evidence>
<dbReference type="Pfam" id="PF00145">
    <property type="entry name" value="DNA_methylase"/>
    <property type="match status" value="1"/>
</dbReference>
<reference evidence="4" key="1">
    <citation type="submission" date="2021-02" db="EMBL/GenBank/DDBJ databases">
        <title>First Annotated Genome of the Yellow-green Alga Tribonema minus.</title>
        <authorList>
            <person name="Mahan K.M."/>
        </authorList>
    </citation>
    <scope>NUCLEOTIDE SEQUENCE</scope>
    <source>
        <strain evidence="4">UTEX B ZZ1240</strain>
    </source>
</reference>
<feature type="region of interest" description="Disordered" evidence="3">
    <location>
        <begin position="248"/>
        <end position="383"/>
    </location>
</feature>
<evidence type="ECO:0000256" key="1">
    <source>
        <dbReference type="ARBA" id="ARBA00022603"/>
    </source>
</evidence>
<feature type="compositionally biased region" description="Polar residues" evidence="3">
    <location>
        <begin position="263"/>
        <end position="274"/>
    </location>
</feature>
<keyword evidence="1" id="KW-0489">Methyltransferase</keyword>
<feature type="region of interest" description="Disordered" evidence="3">
    <location>
        <begin position="1"/>
        <end position="41"/>
    </location>
</feature>
<evidence type="ECO:0000256" key="3">
    <source>
        <dbReference type="SAM" id="MobiDB-lite"/>
    </source>
</evidence>
<proteinExistence type="predicted"/>
<feature type="compositionally biased region" description="Basic residues" evidence="3">
    <location>
        <begin position="30"/>
        <end position="41"/>
    </location>
</feature>
<keyword evidence="5" id="KW-1185">Reference proteome</keyword>
<dbReference type="EMBL" id="JAFCMP010000212">
    <property type="protein sequence ID" value="KAG5183388.1"/>
    <property type="molecule type" value="Genomic_DNA"/>
</dbReference>
<organism evidence="4 5">
    <name type="scientific">Tribonema minus</name>
    <dbReference type="NCBI Taxonomy" id="303371"/>
    <lineage>
        <taxon>Eukaryota</taxon>
        <taxon>Sar</taxon>
        <taxon>Stramenopiles</taxon>
        <taxon>Ochrophyta</taxon>
        <taxon>PX clade</taxon>
        <taxon>Xanthophyceae</taxon>
        <taxon>Tribonematales</taxon>
        <taxon>Tribonemataceae</taxon>
        <taxon>Tribonema</taxon>
    </lineage>
</organism>
<feature type="compositionally biased region" description="Polar residues" evidence="3">
    <location>
        <begin position="311"/>
        <end position="320"/>
    </location>
</feature>
<dbReference type="AlphaFoldDB" id="A0A835YZ35"/>
<name>A0A835YZ35_9STRA</name>
<dbReference type="InterPro" id="IPR029063">
    <property type="entry name" value="SAM-dependent_MTases_sf"/>
</dbReference>
<sequence>MAQDSDLEPAPVSEDTSGGVGSETFEPRSSRSRRRSRVVGFRTHQRIRRATETRAEAFPCIDPALDEAALRHQALLAAAKDRLAQMHASTETFVEEHLSAGVPVDDRTKSEVMAIRRALLVRRYGGEQSDADTASSAEAAVSARLTTEVDALMRDVRMSAAGALPPGDMSAEEILRGFDASNAAEMRRVARADAARWVDALLREHAIELPRHGHTRCVRALYPVLLGRLTKVRLAAIRRIHIAIARAERAQSTATDGHAVSGQRESGPSEQQGDSDAVPAGDAAGQGNRPGRTSLSKGERRRRRQVRRRVNSTQSAQSADDTCEPAVGCDMDKGTSDSPMTAEHAKVAQPPSGLPAGDRFAAHSSDPDSGDATQEPLPPYLRGLELPERRRIFEVGVATVRPTKKQKSWYTHFGDDGRVLHDPGWAPLASWEQPLDQIPDPGPDAPKVADLCAGLGGFSRAVQLAGGRVVYAMDNNASVKPLYDANRGAGAELTISDLYLPDTWTALVSSGAGVAVAGTPCRDWSSARHVDANKGYHVSFLRMRASDHGPPYKKHRLIAVFARGGPAVRDALAQMALAVIDSRIPQEQQGFMETLLRTGAKGVWSAPRSREGTQVYPLQAPPGTTKSTWAQGLADMVVPQVGAAVLKALFAQPALRELARQSPTPAGDDTLPDVLSMGSCLIDGIYADSTLVDWPTAIAAESSEAGFSWAAMCGVSEGAFQSPANLGASDKEAAPSAQHDREAAGLVAVPPCSLKFPEASSLQQCKAAAIAWAFAADPAQLPVLLQAERNLLRKGAIKGVSLLLHMQYQQSVNVTSYFRVRRGACVRMPAAATNMTRNHVLQQPIPQRQTSMAATPTQTPTTWRSPLVRMMSPPPRQGLPTRPAHKLRLCAQCARRGEHSATTPFAIGEGRKRVHWADGGINGGASCGVSNGGVTNVFAATGSVQPSMAVVLTAIRRKAATTLAGVVAAAAGDFSGR</sequence>
<dbReference type="GO" id="GO:0032259">
    <property type="term" value="P:methylation"/>
    <property type="evidence" value="ECO:0007669"/>
    <property type="project" value="UniProtKB-KW"/>
</dbReference>
<dbReference type="SUPFAM" id="SSF53335">
    <property type="entry name" value="S-adenosyl-L-methionine-dependent methyltransferases"/>
    <property type="match status" value="1"/>
</dbReference>
<keyword evidence="2" id="KW-0808">Transferase</keyword>
<comment type="caution">
    <text evidence="4">The sequence shown here is derived from an EMBL/GenBank/DDBJ whole genome shotgun (WGS) entry which is preliminary data.</text>
</comment>
<dbReference type="InterPro" id="IPR001525">
    <property type="entry name" value="C5_MeTfrase"/>
</dbReference>
<accession>A0A835YZ35</accession>
<dbReference type="Gene3D" id="3.40.50.150">
    <property type="entry name" value="Vaccinia Virus protein VP39"/>
    <property type="match status" value="1"/>
</dbReference>
<feature type="compositionally biased region" description="Basic residues" evidence="3">
    <location>
        <begin position="299"/>
        <end position="310"/>
    </location>
</feature>
<evidence type="ECO:0000313" key="5">
    <source>
        <dbReference type="Proteomes" id="UP000664859"/>
    </source>
</evidence>
<feature type="compositionally biased region" description="Polar residues" evidence="3">
    <location>
        <begin position="848"/>
        <end position="864"/>
    </location>
</feature>